<dbReference type="Gene3D" id="4.10.240.10">
    <property type="entry name" value="Zn(2)-C6 fungal-type DNA-binding domain"/>
    <property type="match status" value="1"/>
</dbReference>
<dbReference type="GO" id="GO:0008270">
    <property type="term" value="F:zinc ion binding"/>
    <property type="evidence" value="ECO:0007669"/>
    <property type="project" value="InterPro"/>
</dbReference>
<dbReference type="PANTHER" id="PTHR47338">
    <property type="entry name" value="ZN(II)2CYS6 TRANSCRIPTION FACTOR (EUROFUNG)-RELATED"/>
    <property type="match status" value="1"/>
</dbReference>
<dbReference type="GeneID" id="63799915"/>
<dbReference type="RefSeq" id="XP_040744966.1">
    <property type="nucleotide sequence ID" value="XM_040883267.1"/>
</dbReference>
<dbReference type="OrthoDB" id="39175at2759"/>
<keyword evidence="5" id="KW-0539">Nucleus</keyword>
<dbReference type="SUPFAM" id="SSF57701">
    <property type="entry name" value="Zn2/Cys6 DNA-binding domain"/>
    <property type="match status" value="1"/>
</dbReference>
<evidence type="ECO:0000256" key="6">
    <source>
        <dbReference type="SAM" id="MobiDB-lite"/>
    </source>
</evidence>
<feature type="compositionally biased region" description="Polar residues" evidence="6">
    <location>
        <begin position="93"/>
        <end position="108"/>
    </location>
</feature>
<dbReference type="STRING" id="61395.A0A1Y1WD46"/>
<dbReference type="SMART" id="SM00066">
    <property type="entry name" value="GAL4"/>
    <property type="match status" value="1"/>
</dbReference>
<feature type="region of interest" description="Disordered" evidence="6">
    <location>
        <begin position="154"/>
        <end position="227"/>
    </location>
</feature>
<dbReference type="AlphaFoldDB" id="A0A1Y1WD46"/>
<dbReference type="CDD" id="cd00067">
    <property type="entry name" value="GAL4"/>
    <property type="match status" value="1"/>
</dbReference>
<dbReference type="InterPro" id="IPR050815">
    <property type="entry name" value="TF_fung"/>
</dbReference>
<feature type="region of interest" description="Disordered" evidence="6">
    <location>
        <begin position="23"/>
        <end position="43"/>
    </location>
</feature>
<evidence type="ECO:0000256" key="1">
    <source>
        <dbReference type="ARBA" id="ARBA00004123"/>
    </source>
</evidence>
<organism evidence="8 9">
    <name type="scientific">Linderina pennispora</name>
    <dbReference type="NCBI Taxonomy" id="61395"/>
    <lineage>
        <taxon>Eukaryota</taxon>
        <taxon>Fungi</taxon>
        <taxon>Fungi incertae sedis</taxon>
        <taxon>Zoopagomycota</taxon>
        <taxon>Kickxellomycotina</taxon>
        <taxon>Kickxellomycetes</taxon>
        <taxon>Kickxellales</taxon>
        <taxon>Kickxellaceae</taxon>
        <taxon>Linderina</taxon>
    </lineage>
</organism>
<keyword evidence="4" id="KW-0804">Transcription</keyword>
<comment type="subcellular location">
    <subcellularLocation>
        <location evidence="1">Nucleus</location>
    </subcellularLocation>
</comment>
<dbReference type="GO" id="GO:0003677">
    <property type="term" value="F:DNA binding"/>
    <property type="evidence" value="ECO:0007669"/>
    <property type="project" value="InterPro"/>
</dbReference>
<evidence type="ECO:0000313" key="9">
    <source>
        <dbReference type="Proteomes" id="UP000193922"/>
    </source>
</evidence>
<accession>A0A1Y1WD46</accession>
<keyword evidence="3" id="KW-0805">Transcription regulation</keyword>
<feature type="domain" description="Zn(2)-C6 fungal-type" evidence="7">
    <location>
        <begin position="121"/>
        <end position="150"/>
    </location>
</feature>
<evidence type="ECO:0000256" key="5">
    <source>
        <dbReference type="ARBA" id="ARBA00023242"/>
    </source>
</evidence>
<comment type="caution">
    <text evidence="8">The sequence shown here is derived from an EMBL/GenBank/DDBJ whole genome shotgun (WGS) entry which is preliminary data.</text>
</comment>
<feature type="compositionally biased region" description="Low complexity" evidence="6">
    <location>
        <begin position="26"/>
        <end position="40"/>
    </location>
</feature>
<dbReference type="PROSITE" id="PS50048">
    <property type="entry name" value="ZN2_CY6_FUNGAL_2"/>
    <property type="match status" value="1"/>
</dbReference>
<dbReference type="GO" id="GO:0005634">
    <property type="term" value="C:nucleus"/>
    <property type="evidence" value="ECO:0007669"/>
    <property type="project" value="UniProtKB-SubCell"/>
</dbReference>
<name>A0A1Y1WD46_9FUNG</name>
<dbReference type="Pfam" id="PF00172">
    <property type="entry name" value="Zn_clus"/>
    <property type="match status" value="1"/>
</dbReference>
<dbReference type="PROSITE" id="PS00463">
    <property type="entry name" value="ZN2_CY6_FUNGAL_1"/>
    <property type="match status" value="1"/>
</dbReference>
<dbReference type="CDD" id="cd12148">
    <property type="entry name" value="fungal_TF_MHR"/>
    <property type="match status" value="1"/>
</dbReference>
<keyword evidence="9" id="KW-1185">Reference proteome</keyword>
<dbReference type="InterPro" id="IPR036864">
    <property type="entry name" value="Zn2-C6_fun-type_DNA-bd_sf"/>
</dbReference>
<protein>
    <recommendedName>
        <fullName evidence="7">Zn(2)-C6 fungal-type domain-containing protein</fullName>
    </recommendedName>
</protein>
<evidence type="ECO:0000259" key="7">
    <source>
        <dbReference type="PROSITE" id="PS50048"/>
    </source>
</evidence>
<reference evidence="8 9" key="1">
    <citation type="submission" date="2016-07" db="EMBL/GenBank/DDBJ databases">
        <title>Pervasive Adenine N6-methylation of Active Genes in Fungi.</title>
        <authorList>
            <consortium name="DOE Joint Genome Institute"/>
            <person name="Mondo S.J."/>
            <person name="Dannebaum R.O."/>
            <person name="Kuo R.C."/>
            <person name="Labutti K."/>
            <person name="Haridas S."/>
            <person name="Kuo A."/>
            <person name="Salamov A."/>
            <person name="Ahrendt S.R."/>
            <person name="Lipzen A."/>
            <person name="Sullivan W."/>
            <person name="Andreopoulos W.B."/>
            <person name="Clum A."/>
            <person name="Lindquist E."/>
            <person name="Daum C."/>
            <person name="Ramamoorthy G.K."/>
            <person name="Gryganskyi A."/>
            <person name="Culley D."/>
            <person name="Magnuson J.K."/>
            <person name="James T.Y."/>
            <person name="O'Malley M.A."/>
            <person name="Stajich J.E."/>
            <person name="Spatafora J.W."/>
            <person name="Visel A."/>
            <person name="Grigoriev I.V."/>
        </authorList>
    </citation>
    <scope>NUCLEOTIDE SEQUENCE [LARGE SCALE GENOMIC DNA]</scope>
    <source>
        <strain evidence="8 9">ATCC 12442</strain>
    </source>
</reference>
<dbReference type="GO" id="GO:0006351">
    <property type="term" value="P:DNA-templated transcription"/>
    <property type="evidence" value="ECO:0007669"/>
    <property type="project" value="InterPro"/>
</dbReference>
<dbReference type="InterPro" id="IPR007219">
    <property type="entry name" value="XnlR_reg_dom"/>
</dbReference>
<dbReference type="Pfam" id="PF04082">
    <property type="entry name" value="Fungal_trans"/>
    <property type="match status" value="1"/>
</dbReference>
<dbReference type="InterPro" id="IPR001138">
    <property type="entry name" value="Zn2Cys6_DnaBD"/>
</dbReference>
<evidence type="ECO:0000256" key="3">
    <source>
        <dbReference type="ARBA" id="ARBA00023015"/>
    </source>
</evidence>
<proteinExistence type="predicted"/>
<dbReference type="Proteomes" id="UP000193922">
    <property type="component" value="Unassembled WGS sequence"/>
</dbReference>
<dbReference type="EMBL" id="MCFD01000004">
    <property type="protein sequence ID" value="ORX71451.1"/>
    <property type="molecule type" value="Genomic_DNA"/>
</dbReference>
<feature type="region of interest" description="Disordered" evidence="6">
    <location>
        <begin position="93"/>
        <end position="113"/>
    </location>
</feature>
<sequence>MNESIPRRRANSADKVAEFRQSPMLQHQSQNQIQNQNQHQHPPRAHLADNLLHPTGAVRVELETLAADYRHHPYASDMIPGYAMPYLFMQKTGAPQTSPTSHPRTSADSAGLVRKQRRTQACDWCHSKRIKCEGGNPCNSCTKRDIRCQWRKMKRRGPKPRTHAQISAAAQPVKKTIKHKPSAADLSNLLAPDTSKPNSVRDSSPEKSVGSEALSPGKTVVAEPNTPASECSSLSEGIVAPPPIGSLVEDFFSDKVDADTREALLAFFDYIYAFLPVFHPSTFIRRVVAGDVNPLLIDIIKALSAPYIKSGAYNHIDAQQLIDNVKARILFAIETPTIDVIHAVFFLYITEMRHERATSFSALMSVAIGTIIKLGWHEIDLYKTKKAKTWDEWVDAETKRRTFWCIIHGDFNRFVFPGPPSHDS</sequence>
<dbReference type="GO" id="GO:0000981">
    <property type="term" value="F:DNA-binding transcription factor activity, RNA polymerase II-specific"/>
    <property type="evidence" value="ECO:0007669"/>
    <property type="project" value="InterPro"/>
</dbReference>
<keyword evidence="2" id="KW-0479">Metal-binding</keyword>
<gene>
    <name evidence="8" type="ORF">DL89DRAFT_125644</name>
</gene>
<evidence type="ECO:0000313" key="8">
    <source>
        <dbReference type="EMBL" id="ORX71451.1"/>
    </source>
</evidence>
<dbReference type="PANTHER" id="PTHR47338:SF5">
    <property type="entry name" value="ZN(II)2CYS6 TRANSCRIPTION FACTOR (EUROFUNG)"/>
    <property type="match status" value="1"/>
</dbReference>
<evidence type="ECO:0000256" key="2">
    <source>
        <dbReference type="ARBA" id="ARBA00022723"/>
    </source>
</evidence>
<evidence type="ECO:0000256" key="4">
    <source>
        <dbReference type="ARBA" id="ARBA00023163"/>
    </source>
</evidence>